<dbReference type="Gene3D" id="3.40.50.150">
    <property type="entry name" value="Vaccinia Virus protein VP39"/>
    <property type="match status" value="1"/>
</dbReference>
<gene>
    <name evidence="1" type="ORF">BDV96DRAFT_556736</name>
</gene>
<reference evidence="1" key="1">
    <citation type="journal article" date="2020" name="Stud. Mycol.">
        <title>101 Dothideomycetes genomes: a test case for predicting lifestyles and emergence of pathogens.</title>
        <authorList>
            <person name="Haridas S."/>
            <person name="Albert R."/>
            <person name="Binder M."/>
            <person name="Bloem J."/>
            <person name="Labutti K."/>
            <person name="Salamov A."/>
            <person name="Andreopoulos B."/>
            <person name="Baker S."/>
            <person name="Barry K."/>
            <person name="Bills G."/>
            <person name="Bluhm B."/>
            <person name="Cannon C."/>
            <person name="Castanera R."/>
            <person name="Culley D."/>
            <person name="Daum C."/>
            <person name="Ezra D."/>
            <person name="Gonzalez J."/>
            <person name="Henrissat B."/>
            <person name="Kuo A."/>
            <person name="Liang C."/>
            <person name="Lipzen A."/>
            <person name="Lutzoni F."/>
            <person name="Magnuson J."/>
            <person name="Mondo S."/>
            <person name="Nolan M."/>
            <person name="Ohm R."/>
            <person name="Pangilinan J."/>
            <person name="Park H.-J."/>
            <person name="Ramirez L."/>
            <person name="Alfaro M."/>
            <person name="Sun H."/>
            <person name="Tritt A."/>
            <person name="Yoshinaga Y."/>
            <person name="Zwiers L.-H."/>
            <person name="Turgeon B."/>
            <person name="Goodwin S."/>
            <person name="Spatafora J."/>
            <person name="Crous P."/>
            <person name="Grigoriev I."/>
        </authorList>
    </citation>
    <scope>NUCLEOTIDE SEQUENCE</scope>
    <source>
        <strain evidence="1">CBS 627.86</strain>
    </source>
</reference>
<keyword evidence="2" id="KW-1185">Reference proteome</keyword>
<dbReference type="AlphaFoldDB" id="A0A6A5YLE9"/>
<dbReference type="InterPro" id="IPR051654">
    <property type="entry name" value="Meroterpenoid_MTases"/>
</dbReference>
<dbReference type="Proteomes" id="UP000799770">
    <property type="component" value="Unassembled WGS sequence"/>
</dbReference>
<dbReference type="OrthoDB" id="2094832at2759"/>
<protein>
    <recommendedName>
        <fullName evidence="3">Methyltransferase domain-containing protein</fullName>
    </recommendedName>
</protein>
<evidence type="ECO:0000313" key="1">
    <source>
        <dbReference type="EMBL" id="KAF2107946.1"/>
    </source>
</evidence>
<accession>A0A6A5YLE9</accession>
<dbReference type="SUPFAM" id="SSF53335">
    <property type="entry name" value="S-adenosyl-L-methionine-dependent methyltransferases"/>
    <property type="match status" value="1"/>
</dbReference>
<organism evidence="1 2">
    <name type="scientific">Lophiotrema nucula</name>
    <dbReference type="NCBI Taxonomy" id="690887"/>
    <lineage>
        <taxon>Eukaryota</taxon>
        <taxon>Fungi</taxon>
        <taxon>Dikarya</taxon>
        <taxon>Ascomycota</taxon>
        <taxon>Pezizomycotina</taxon>
        <taxon>Dothideomycetes</taxon>
        <taxon>Pleosporomycetidae</taxon>
        <taxon>Pleosporales</taxon>
        <taxon>Lophiotremataceae</taxon>
        <taxon>Lophiotrema</taxon>
    </lineage>
</organism>
<name>A0A6A5YLE9_9PLEO</name>
<dbReference type="EMBL" id="ML977350">
    <property type="protein sequence ID" value="KAF2107946.1"/>
    <property type="molecule type" value="Genomic_DNA"/>
</dbReference>
<dbReference type="PANTHER" id="PTHR35897">
    <property type="entry name" value="METHYLTRANSFERASE AUSD"/>
    <property type="match status" value="1"/>
</dbReference>
<evidence type="ECO:0000313" key="2">
    <source>
        <dbReference type="Proteomes" id="UP000799770"/>
    </source>
</evidence>
<sequence>MNSQKSDVLEETESNKHLPWWLPNIDHRITPDVRHVLETYSKIAPEKVTSLVYAIREQAWALRCWPCTGLGFFLAPMLPHLPNYSSILSTLKAGGTLIDVGCYLGTDLRRLFLDGCPDSNLFGVDIVDHWQLGRDLFRDKEKFHAQFVKADILTLEGEITSLKGKADVVSATHFLHNWNWATQIRACCNLVALTKPQPGSLIVGFQVGTKDPEKAKWEEEVEGKYTLHTPQTFEAMWVEIEKETGTRWKVEAMLREWEEFGQRKEETGWLGEDAAILQFVVTRVA</sequence>
<dbReference type="PANTHER" id="PTHR35897:SF2">
    <property type="entry name" value="METHYLTRANSFERASE DOMAIN-CONTAINING PROTEIN"/>
    <property type="match status" value="1"/>
</dbReference>
<dbReference type="InterPro" id="IPR029063">
    <property type="entry name" value="SAM-dependent_MTases_sf"/>
</dbReference>
<evidence type="ECO:0008006" key="3">
    <source>
        <dbReference type="Google" id="ProtNLM"/>
    </source>
</evidence>
<proteinExistence type="predicted"/>